<comment type="caution">
    <text evidence="1">The sequence shown here is derived from an EMBL/GenBank/DDBJ whole genome shotgun (WGS) entry which is preliminary data.</text>
</comment>
<organism evidence="1">
    <name type="scientific">Tetraodon nigroviridis</name>
    <name type="common">Spotted green pufferfish</name>
    <name type="synonym">Chelonodon nigroviridis</name>
    <dbReference type="NCBI Taxonomy" id="99883"/>
    <lineage>
        <taxon>Eukaryota</taxon>
        <taxon>Metazoa</taxon>
        <taxon>Chordata</taxon>
        <taxon>Craniata</taxon>
        <taxon>Vertebrata</taxon>
        <taxon>Euteleostomi</taxon>
        <taxon>Actinopterygii</taxon>
        <taxon>Neopterygii</taxon>
        <taxon>Teleostei</taxon>
        <taxon>Neoteleostei</taxon>
        <taxon>Acanthomorphata</taxon>
        <taxon>Eupercaria</taxon>
        <taxon>Tetraodontiformes</taxon>
        <taxon>Tetradontoidea</taxon>
        <taxon>Tetraodontidae</taxon>
        <taxon>Tetraodon</taxon>
    </lineage>
</organism>
<reference evidence="1" key="2">
    <citation type="submission" date="2004-02" db="EMBL/GenBank/DDBJ databases">
        <authorList>
            <consortium name="Genoscope"/>
            <consortium name="Whitehead Institute Centre for Genome Research"/>
        </authorList>
    </citation>
    <scope>NUCLEOTIDE SEQUENCE</scope>
</reference>
<evidence type="ECO:0000313" key="1">
    <source>
        <dbReference type="EMBL" id="CAG14587.1"/>
    </source>
</evidence>
<dbReference type="AlphaFoldDB" id="Q4RAJ6"/>
<accession>Q4RAJ6</accession>
<proteinExistence type="predicted"/>
<dbReference type="EMBL" id="CAAE01023563">
    <property type="protein sequence ID" value="CAG14587.1"/>
    <property type="molecule type" value="Genomic_DNA"/>
</dbReference>
<sequence>LSCSCSPRTHQRGQPFQTRISSVGAPVSTLSEGLELLQPGHGRGIIALPGHEGSRLLVPHKT</sequence>
<dbReference type="KEGG" id="tng:GSTEN00036650G001"/>
<name>Q4RAJ6_TETNG</name>
<reference evidence="1" key="1">
    <citation type="journal article" date="2004" name="Nature">
        <title>Genome duplication in the teleost fish Tetraodon nigroviridis reveals the early vertebrate proto-karyotype.</title>
        <authorList>
            <person name="Jaillon O."/>
            <person name="Aury J.-M."/>
            <person name="Brunet F."/>
            <person name="Petit J.-L."/>
            <person name="Stange-Thomann N."/>
            <person name="Mauceli E."/>
            <person name="Bouneau L."/>
            <person name="Fischer C."/>
            <person name="Ozouf-Costaz C."/>
            <person name="Bernot A."/>
            <person name="Nicaud S."/>
            <person name="Jaffe D."/>
            <person name="Fisher S."/>
            <person name="Lutfalla G."/>
            <person name="Dossat C."/>
            <person name="Segurens B."/>
            <person name="Dasilva C."/>
            <person name="Salanoubat M."/>
            <person name="Levy M."/>
            <person name="Boudet N."/>
            <person name="Castellano S."/>
            <person name="Anthouard V."/>
            <person name="Jubin C."/>
            <person name="Castelli V."/>
            <person name="Katinka M."/>
            <person name="Vacherie B."/>
            <person name="Biemont C."/>
            <person name="Skalli Z."/>
            <person name="Cattolico L."/>
            <person name="Poulain J."/>
            <person name="De Berardinis V."/>
            <person name="Cruaud C."/>
            <person name="Duprat S."/>
            <person name="Brottier P."/>
            <person name="Coutanceau J.-P."/>
            <person name="Gouzy J."/>
            <person name="Parra G."/>
            <person name="Lardier G."/>
            <person name="Chapple C."/>
            <person name="McKernan K.J."/>
            <person name="McEwan P."/>
            <person name="Bosak S."/>
            <person name="Kellis M."/>
            <person name="Volff J.-N."/>
            <person name="Guigo R."/>
            <person name="Zody M.C."/>
            <person name="Mesirov J."/>
            <person name="Lindblad-Toh K."/>
            <person name="Birren B."/>
            <person name="Nusbaum C."/>
            <person name="Kahn D."/>
            <person name="Robinson-Rechavi M."/>
            <person name="Laudet V."/>
            <person name="Schachter V."/>
            <person name="Quetier F."/>
            <person name="Saurin W."/>
            <person name="Scarpelli C."/>
            <person name="Wincker P."/>
            <person name="Lander E.S."/>
            <person name="Weissenbach J."/>
            <person name="Roest Crollius H."/>
        </authorList>
    </citation>
    <scope>NUCLEOTIDE SEQUENCE [LARGE SCALE GENOMIC DNA]</scope>
</reference>
<protein>
    <submittedName>
        <fullName evidence="1">(spotted green pufferfish) hypothetical protein</fullName>
    </submittedName>
</protein>
<gene>
    <name evidence="1" type="ORF">GSTENG00036650001</name>
</gene>
<feature type="non-terminal residue" evidence="1">
    <location>
        <position position="1"/>
    </location>
</feature>